<dbReference type="Proteomes" id="UP001595711">
    <property type="component" value="Unassembled WGS sequence"/>
</dbReference>
<dbReference type="PROSITE" id="PS00211">
    <property type="entry name" value="ABC_TRANSPORTER_1"/>
    <property type="match status" value="1"/>
</dbReference>
<keyword evidence="9" id="KW-1185">Reference proteome</keyword>
<proteinExistence type="predicted"/>
<comment type="caution">
    <text evidence="8">The sequence shown here is derived from an EMBL/GenBank/DDBJ whole genome shotgun (WGS) entry which is preliminary data.</text>
</comment>
<reference evidence="9" key="1">
    <citation type="journal article" date="2019" name="Int. J. Syst. Evol. Microbiol.">
        <title>The Global Catalogue of Microorganisms (GCM) 10K type strain sequencing project: providing services to taxonomists for standard genome sequencing and annotation.</title>
        <authorList>
            <consortium name="The Broad Institute Genomics Platform"/>
            <consortium name="The Broad Institute Genome Sequencing Center for Infectious Disease"/>
            <person name="Wu L."/>
            <person name="Ma J."/>
        </authorList>
    </citation>
    <scope>NUCLEOTIDE SEQUENCE [LARGE SCALE GENOMIC DNA]</scope>
    <source>
        <strain evidence="9">KCTC 42182</strain>
    </source>
</reference>
<organism evidence="8 9">
    <name type="scientific">Ferrovibrio xuzhouensis</name>
    <dbReference type="NCBI Taxonomy" id="1576914"/>
    <lineage>
        <taxon>Bacteria</taxon>
        <taxon>Pseudomonadati</taxon>
        <taxon>Pseudomonadota</taxon>
        <taxon>Alphaproteobacteria</taxon>
        <taxon>Rhodospirillales</taxon>
        <taxon>Rhodospirillaceae</taxon>
        <taxon>Ferrovibrio</taxon>
    </lineage>
</organism>
<dbReference type="Gene3D" id="3.40.50.300">
    <property type="entry name" value="P-loop containing nucleotide triphosphate hydrolases"/>
    <property type="match status" value="1"/>
</dbReference>
<evidence type="ECO:0000259" key="7">
    <source>
        <dbReference type="PROSITE" id="PS50893"/>
    </source>
</evidence>
<dbReference type="Pfam" id="PF00005">
    <property type="entry name" value="ABC_tran"/>
    <property type="match status" value="1"/>
</dbReference>
<gene>
    <name evidence="8" type="primary">ccmA</name>
    <name evidence="8" type="ORF">ACFOOQ_12030</name>
</gene>
<dbReference type="InterPro" id="IPR005895">
    <property type="entry name" value="ABC_transptr_haem_export_CcmA"/>
</dbReference>
<dbReference type="PANTHER" id="PTHR43499:SF1">
    <property type="entry name" value="ABC TRANSPORTER I FAMILY MEMBER 1"/>
    <property type="match status" value="1"/>
</dbReference>
<protein>
    <submittedName>
        <fullName evidence="8">Heme ABC exporter ATP-binding protein CcmA</fullName>
    </submittedName>
</protein>
<keyword evidence="4 8" id="KW-0067">ATP-binding</keyword>
<evidence type="ECO:0000256" key="6">
    <source>
        <dbReference type="ARBA" id="ARBA00023136"/>
    </source>
</evidence>
<evidence type="ECO:0000256" key="3">
    <source>
        <dbReference type="ARBA" id="ARBA00022748"/>
    </source>
</evidence>
<dbReference type="SMART" id="SM00382">
    <property type="entry name" value="AAA"/>
    <property type="match status" value="1"/>
</dbReference>
<evidence type="ECO:0000256" key="2">
    <source>
        <dbReference type="ARBA" id="ARBA00022741"/>
    </source>
</evidence>
<dbReference type="EMBL" id="JBHRYJ010000002">
    <property type="protein sequence ID" value="MFC3676277.1"/>
    <property type="molecule type" value="Genomic_DNA"/>
</dbReference>
<feature type="domain" description="ABC transporter" evidence="7">
    <location>
        <begin position="3"/>
        <end position="209"/>
    </location>
</feature>
<sequence length="210" mass="22266">MALAVEGLVCIRGERQLFENLNFRLAPGEALLLHGPNGSGKSSLLRLLAGFLPPADGRVLWDDAPVDDDPEAHRARLQYLGHQDAMKPQLTAEENLLFWAQLLGLGAAEAAAAAGAALNAAGLTRQRRLPGRYLSAGQKRRLALARLLVAPATLWLLDEPTNALDSAAVAWLGTVLADHRARGGIVLLASHVAVPLPDARVLDLPQGVLA</sequence>
<dbReference type="GO" id="GO:0005524">
    <property type="term" value="F:ATP binding"/>
    <property type="evidence" value="ECO:0007669"/>
    <property type="project" value="UniProtKB-KW"/>
</dbReference>
<evidence type="ECO:0000256" key="4">
    <source>
        <dbReference type="ARBA" id="ARBA00022840"/>
    </source>
</evidence>
<keyword evidence="6" id="KW-0472">Membrane</keyword>
<keyword evidence="1" id="KW-0813">Transport</keyword>
<keyword evidence="2" id="KW-0547">Nucleotide-binding</keyword>
<dbReference type="PROSITE" id="PS50893">
    <property type="entry name" value="ABC_TRANSPORTER_2"/>
    <property type="match status" value="1"/>
</dbReference>
<dbReference type="InterPro" id="IPR017871">
    <property type="entry name" value="ABC_transporter-like_CS"/>
</dbReference>
<dbReference type="InterPro" id="IPR027417">
    <property type="entry name" value="P-loop_NTPase"/>
</dbReference>
<dbReference type="PANTHER" id="PTHR43499">
    <property type="entry name" value="ABC TRANSPORTER I FAMILY MEMBER 1"/>
    <property type="match status" value="1"/>
</dbReference>
<dbReference type="InterPro" id="IPR003593">
    <property type="entry name" value="AAA+_ATPase"/>
</dbReference>
<evidence type="ECO:0000256" key="5">
    <source>
        <dbReference type="ARBA" id="ARBA00022967"/>
    </source>
</evidence>
<dbReference type="NCBIfam" id="NF010061">
    <property type="entry name" value="PRK13538.1"/>
    <property type="match status" value="1"/>
</dbReference>
<dbReference type="NCBIfam" id="TIGR01189">
    <property type="entry name" value="ccmA"/>
    <property type="match status" value="1"/>
</dbReference>
<dbReference type="RefSeq" id="WP_379726586.1">
    <property type="nucleotide sequence ID" value="NZ_JBHRYJ010000002.1"/>
</dbReference>
<evidence type="ECO:0000313" key="8">
    <source>
        <dbReference type="EMBL" id="MFC3676277.1"/>
    </source>
</evidence>
<name>A0ABV7VGV8_9PROT</name>
<dbReference type="InterPro" id="IPR003439">
    <property type="entry name" value="ABC_transporter-like_ATP-bd"/>
</dbReference>
<dbReference type="SUPFAM" id="SSF52540">
    <property type="entry name" value="P-loop containing nucleoside triphosphate hydrolases"/>
    <property type="match status" value="1"/>
</dbReference>
<evidence type="ECO:0000313" key="9">
    <source>
        <dbReference type="Proteomes" id="UP001595711"/>
    </source>
</evidence>
<keyword evidence="3" id="KW-0201">Cytochrome c-type biogenesis</keyword>
<keyword evidence="5" id="KW-1278">Translocase</keyword>
<evidence type="ECO:0000256" key="1">
    <source>
        <dbReference type="ARBA" id="ARBA00022448"/>
    </source>
</evidence>
<accession>A0ABV7VGV8</accession>